<dbReference type="EMBL" id="CAFAAJ010000083">
    <property type="protein sequence ID" value="CAB4808215.1"/>
    <property type="molecule type" value="Genomic_DNA"/>
</dbReference>
<proteinExistence type="predicted"/>
<evidence type="ECO:0000313" key="1">
    <source>
        <dbReference type="EMBL" id="CAB4808215.1"/>
    </source>
</evidence>
<dbReference type="AlphaFoldDB" id="A0A6J7NEA5"/>
<reference evidence="2" key="1">
    <citation type="submission" date="2020-05" db="EMBL/GenBank/DDBJ databases">
        <authorList>
            <person name="Chiriac C."/>
            <person name="Salcher M."/>
            <person name="Ghai R."/>
            <person name="Kavagutti S V."/>
        </authorList>
    </citation>
    <scope>NUCLEOTIDE SEQUENCE</scope>
</reference>
<sequence>MILTELRTNASAFAEATGWTPKPEGLCKGEICVPAPGALSPDGTLDVGLAAQRLGMPVIHDAQHGVYAVGAATLAGHTLASAAAADPELQDRHGNPFRLSSLRGRKVVLVAWSTY</sequence>
<protein>
    <submittedName>
        <fullName evidence="2">Unannotated protein</fullName>
    </submittedName>
</protein>
<evidence type="ECO:0000313" key="2">
    <source>
        <dbReference type="EMBL" id="CAB4991611.1"/>
    </source>
</evidence>
<name>A0A6J7NEA5_9ZZZZ</name>
<organism evidence="2">
    <name type="scientific">freshwater metagenome</name>
    <dbReference type="NCBI Taxonomy" id="449393"/>
    <lineage>
        <taxon>unclassified sequences</taxon>
        <taxon>metagenomes</taxon>
        <taxon>ecological metagenomes</taxon>
    </lineage>
</organism>
<gene>
    <name evidence="1" type="ORF">UFOPK3001_01374</name>
    <name evidence="2" type="ORF">UFOPK3954_01198</name>
</gene>
<accession>A0A6J7NEA5</accession>
<dbReference type="EMBL" id="CAFBON010000114">
    <property type="protein sequence ID" value="CAB4991611.1"/>
    <property type="molecule type" value="Genomic_DNA"/>
</dbReference>